<gene>
    <name evidence="2" type="ORF">I79_023637</name>
</gene>
<protein>
    <submittedName>
        <fullName evidence="2">Uncharacterized protein</fullName>
    </submittedName>
</protein>
<reference evidence="3" key="1">
    <citation type="journal article" date="2011" name="Nat. Biotechnol.">
        <title>The genomic sequence of the Chinese hamster ovary (CHO)-K1 cell line.</title>
        <authorList>
            <person name="Xu X."/>
            <person name="Nagarajan H."/>
            <person name="Lewis N.E."/>
            <person name="Pan S."/>
            <person name="Cai Z."/>
            <person name="Liu X."/>
            <person name="Chen W."/>
            <person name="Xie M."/>
            <person name="Wang W."/>
            <person name="Hammond S."/>
            <person name="Andersen M.R."/>
            <person name="Neff N."/>
            <person name="Passarelli B."/>
            <person name="Koh W."/>
            <person name="Fan H.C."/>
            <person name="Wang J."/>
            <person name="Gui Y."/>
            <person name="Lee K.H."/>
            <person name="Betenbaugh M.J."/>
            <person name="Quake S.R."/>
            <person name="Famili I."/>
            <person name="Palsson B.O."/>
            <person name="Wang J."/>
        </authorList>
    </citation>
    <scope>NUCLEOTIDE SEQUENCE [LARGE SCALE GENOMIC DNA]</scope>
    <source>
        <strain evidence="3">CHO K1 cell line</strain>
    </source>
</reference>
<evidence type="ECO:0000313" key="2">
    <source>
        <dbReference type="EMBL" id="EGW13493.1"/>
    </source>
</evidence>
<dbReference type="AlphaFoldDB" id="G3IIG6"/>
<feature type="signal peptide" evidence="1">
    <location>
        <begin position="1"/>
        <end position="19"/>
    </location>
</feature>
<organism evidence="2 3">
    <name type="scientific">Cricetulus griseus</name>
    <name type="common">Chinese hamster</name>
    <name type="synonym">Cricetulus barabensis griseus</name>
    <dbReference type="NCBI Taxonomy" id="10029"/>
    <lineage>
        <taxon>Eukaryota</taxon>
        <taxon>Metazoa</taxon>
        <taxon>Chordata</taxon>
        <taxon>Craniata</taxon>
        <taxon>Vertebrata</taxon>
        <taxon>Euteleostomi</taxon>
        <taxon>Mammalia</taxon>
        <taxon>Eutheria</taxon>
        <taxon>Euarchontoglires</taxon>
        <taxon>Glires</taxon>
        <taxon>Rodentia</taxon>
        <taxon>Myomorpha</taxon>
        <taxon>Muroidea</taxon>
        <taxon>Cricetidae</taxon>
        <taxon>Cricetinae</taxon>
        <taxon>Cricetulus</taxon>
    </lineage>
</organism>
<proteinExistence type="predicted"/>
<evidence type="ECO:0000256" key="1">
    <source>
        <dbReference type="SAM" id="SignalP"/>
    </source>
</evidence>
<feature type="chain" id="PRO_5003445357" evidence="1">
    <location>
        <begin position="20"/>
        <end position="52"/>
    </location>
</feature>
<evidence type="ECO:0000313" key="3">
    <source>
        <dbReference type="Proteomes" id="UP000001075"/>
    </source>
</evidence>
<accession>G3IIG6</accession>
<keyword evidence="1" id="KW-0732">Signal</keyword>
<dbReference type="Proteomes" id="UP000001075">
    <property type="component" value="Unassembled WGS sequence"/>
</dbReference>
<dbReference type="EMBL" id="JH003011">
    <property type="protein sequence ID" value="EGW13493.1"/>
    <property type="molecule type" value="Genomic_DNA"/>
</dbReference>
<sequence length="52" mass="5869">MWNKGNMSLLLVGMQTCTATLEINMVVSQKIGNWFTLRLCYTICNSQKLEAA</sequence>
<name>G3IIG6_CRIGR</name>
<dbReference type="InParanoid" id="G3IIG6"/>